<gene>
    <name evidence="2" type="ORF">CAUJ_LOCUS4509</name>
</gene>
<dbReference type="Proteomes" id="UP000835052">
    <property type="component" value="Unassembled WGS sequence"/>
</dbReference>
<keyword evidence="3" id="KW-1185">Reference proteome</keyword>
<dbReference type="PROSITE" id="PS51087">
    <property type="entry name" value="APAG"/>
    <property type="match status" value="1"/>
</dbReference>
<evidence type="ECO:0000313" key="2">
    <source>
        <dbReference type="EMBL" id="CAD6188590.1"/>
    </source>
</evidence>
<dbReference type="SMART" id="SM00992">
    <property type="entry name" value="YccV-like"/>
    <property type="match status" value="1"/>
</dbReference>
<organism evidence="2 3">
    <name type="scientific">Caenorhabditis auriculariae</name>
    <dbReference type="NCBI Taxonomy" id="2777116"/>
    <lineage>
        <taxon>Eukaryota</taxon>
        <taxon>Metazoa</taxon>
        <taxon>Ecdysozoa</taxon>
        <taxon>Nematoda</taxon>
        <taxon>Chromadorea</taxon>
        <taxon>Rhabditida</taxon>
        <taxon>Rhabditina</taxon>
        <taxon>Rhabditomorpha</taxon>
        <taxon>Rhabditoidea</taxon>
        <taxon>Rhabditidae</taxon>
        <taxon>Peloderinae</taxon>
        <taxon>Caenorhabditis</taxon>
    </lineage>
</organism>
<dbReference type="InterPro" id="IPR036623">
    <property type="entry name" value="Hemimethylated_DNA-bd_sf"/>
</dbReference>
<dbReference type="AlphaFoldDB" id="A0A8S1H576"/>
<proteinExistence type="predicted"/>
<dbReference type="GO" id="GO:0042645">
    <property type="term" value="C:mitochondrial nucleoid"/>
    <property type="evidence" value="ECO:0007669"/>
    <property type="project" value="TreeGrafter"/>
</dbReference>
<dbReference type="PANTHER" id="PTHR14289:SF16">
    <property type="entry name" value="POLYMERASE DELTA-INTERACTING PROTEIN 2"/>
    <property type="match status" value="1"/>
</dbReference>
<name>A0A8S1H576_9PELO</name>
<dbReference type="GO" id="GO:0005634">
    <property type="term" value="C:nucleus"/>
    <property type="evidence" value="ECO:0007669"/>
    <property type="project" value="TreeGrafter"/>
</dbReference>
<evidence type="ECO:0000259" key="1">
    <source>
        <dbReference type="PROSITE" id="PS51087"/>
    </source>
</evidence>
<dbReference type="Pfam" id="PF04379">
    <property type="entry name" value="DUF525"/>
    <property type="match status" value="1"/>
</dbReference>
<sequence length="326" mass="37360">MKVLFNLQRHFSASSSILSRFRSASSPVIKEIGHILPVVPTTTFEPGQTFIHRTFAYKGVVVCSFSCRLHEKKAGTNEKEVSTKDFYQVLVHRRDWGHMGFPVDMTSYLVDGVNTRGEKLLTFINGMDCVGHDDIIPYFPISNAYFDHDLFERIFDVRDESGELRVSMKPELMESYRSSHRSWLAPRDVYRERTENIEVTVTTFYLGVNNVGGQPQHMWRYVVRIENMTPQQGVILRERCLKIYSLNNMNQMHAHGVIGKQPELNAESPAFQFSSTIELKHSKGGHMWGRFKMERDNGVMFDVHIPTVVLESTDDAPATPPVLEKA</sequence>
<dbReference type="GO" id="GO:0070987">
    <property type="term" value="P:error-free translesion synthesis"/>
    <property type="evidence" value="ECO:0007669"/>
    <property type="project" value="TreeGrafter"/>
</dbReference>
<comment type="caution">
    <text evidence="2">The sequence shown here is derived from an EMBL/GenBank/DDBJ whole genome shotgun (WGS) entry which is preliminary data.</text>
</comment>
<accession>A0A8S1H576</accession>
<dbReference type="SUPFAM" id="SSF141255">
    <property type="entry name" value="YccV-like"/>
    <property type="match status" value="1"/>
</dbReference>
<dbReference type="PANTHER" id="PTHR14289">
    <property type="entry name" value="F-BOX ONLY PROTEIN 3"/>
    <property type="match status" value="1"/>
</dbReference>
<dbReference type="Gene3D" id="2.60.40.1470">
    <property type="entry name" value="ApaG domain"/>
    <property type="match status" value="1"/>
</dbReference>
<dbReference type="EMBL" id="CAJGYM010000008">
    <property type="protein sequence ID" value="CAD6188590.1"/>
    <property type="molecule type" value="Genomic_DNA"/>
</dbReference>
<dbReference type="InterPro" id="IPR011722">
    <property type="entry name" value="Hemimethylated_DNA-bd_dom"/>
</dbReference>
<reference evidence="2" key="1">
    <citation type="submission" date="2020-10" db="EMBL/GenBank/DDBJ databases">
        <authorList>
            <person name="Kikuchi T."/>
        </authorList>
    </citation>
    <scope>NUCLEOTIDE SEQUENCE</scope>
    <source>
        <strain evidence="2">NKZ352</strain>
    </source>
</reference>
<dbReference type="OrthoDB" id="5913487at2759"/>
<feature type="domain" description="ApaG" evidence="1">
    <location>
        <begin position="191"/>
        <end position="317"/>
    </location>
</feature>
<dbReference type="InterPro" id="IPR036767">
    <property type="entry name" value="ApaG_sf"/>
</dbReference>
<protein>
    <recommendedName>
        <fullName evidence="1">ApaG domain-containing protein</fullName>
    </recommendedName>
</protein>
<dbReference type="GO" id="GO:0003677">
    <property type="term" value="F:DNA binding"/>
    <property type="evidence" value="ECO:0007669"/>
    <property type="project" value="InterPro"/>
</dbReference>
<dbReference type="SUPFAM" id="SSF110069">
    <property type="entry name" value="ApaG-like"/>
    <property type="match status" value="1"/>
</dbReference>
<evidence type="ECO:0000313" key="3">
    <source>
        <dbReference type="Proteomes" id="UP000835052"/>
    </source>
</evidence>
<dbReference type="InterPro" id="IPR007474">
    <property type="entry name" value="ApaG_domain"/>
</dbReference>